<reference evidence="1" key="1">
    <citation type="submission" date="2020-05" db="EMBL/GenBank/DDBJ databases">
        <authorList>
            <person name="Zhu T."/>
            <person name="Keshari N."/>
            <person name="Lu X."/>
        </authorList>
    </citation>
    <scope>NUCLEOTIDE SEQUENCE</scope>
    <source>
        <strain evidence="1">NK1-12</strain>
    </source>
</reference>
<sequence>MVRFNSWHWLILPLASILVLGAQPIQAQTVIYRSRTVYSEDYSPSYGIYQPHYPIYRRVYRSPRTVIRGNVDDSTLIRPTIINSTIEDSTLINPVIVSPQPSYRTQRPLPAQSNPACMAFRELRIACQ</sequence>
<gene>
    <name evidence="1" type="ORF">HJG54_10670</name>
</gene>
<name>A0AA97AK29_9CYAN</name>
<proteinExistence type="predicted"/>
<organism evidence="1">
    <name type="scientific">Leptolyngbya sp. NK1-12</name>
    <dbReference type="NCBI Taxonomy" id="2547451"/>
    <lineage>
        <taxon>Bacteria</taxon>
        <taxon>Bacillati</taxon>
        <taxon>Cyanobacteriota</taxon>
        <taxon>Cyanophyceae</taxon>
        <taxon>Leptolyngbyales</taxon>
        <taxon>Leptolyngbyaceae</taxon>
        <taxon>Leptolyngbya group</taxon>
        <taxon>Leptolyngbya</taxon>
    </lineage>
</organism>
<dbReference type="RefSeq" id="WP_316434874.1">
    <property type="nucleotide sequence ID" value="NZ_CP053586.1"/>
</dbReference>
<dbReference type="AlphaFoldDB" id="A0AA97AK29"/>
<accession>A0AA97AK29</accession>
<evidence type="ECO:0000313" key="1">
    <source>
        <dbReference type="EMBL" id="WNZ23267.1"/>
    </source>
</evidence>
<dbReference type="EMBL" id="CP053586">
    <property type="protein sequence ID" value="WNZ23267.1"/>
    <property type="molecule type" value="Genomic_DNA"/>
</dbReference>
<protein>
    <submittedName>
        <fullName evidence="1">Uncharacterized protein</fullName>
    </submittedName>
</protein>